<evidence type="ECO:0000256" key="5">
    <source>
        <dbReference type="ARBA" id="ARBA00022989"/>
    </source>
</evidence>
<evidence type="ECO:0000256" key="4">
    <source>
        <dbReference type="ARBA" id="ARBA00022692"/>
    </source>
</evidence>
<dbReference type="PIRSF" id="PIRSF000267">
    <property type="entry name" value="Cyt_oxidse_sub2"/>
    <property type="match status" value="1"/>
</dbReference>
<dbReference type="Pfam" id="PF02322">
    <property type="entry name" value="Cyt_bd_oxida_II"/>
    <property type="match status" value="1"/>
</dbReference>
<gene>
    <name evidence="8" type="primary">cydB</name>
    <name evidence="8" type="ORF">C1N32_05875</name>
</gene>
<dbReference type="GO" id="GO:0070069">
    <property type="term" value="C:cytochrome complex"/>
    <property type="evidence" value="ECO:0007669"/>
    <property type="project" value="TreeGrafter"/>
</dbReference>
<feature type="transmembrane region" description="Helical" evidence="7">
    <location>
        <begin position="229"/>
        <end position="248"/>
    </location>
</feature>
<comment type="subcellular location">
    <subcellularLocation>
        <location evidence="1">Cell membrane</location>
        <topology evidence="1">Multi-pass membrane protein</topology>
    </subcellularLocation>
</comment>
<evidence type="ECO:0000256" key="2">
    <source>
        <dbReference type="ARBA" id="ARBA00007543"/>
    </source>
</evidence>
<dbReference type="RefSeq" id="WP_102965690.1">
    <property type="nucleotide sequence ID" value="NZ_POSK01000003.1"/>
</dbReference>
<reference evidence="8 9" key="1">
    <citation type="submission" date="2018-01" db="EMBL/GenBank/DDBJ databases">
        <title>Draft genome sequences of six Vibrio diazotrophicus strains isolated from deep-sea sediments of the Baltic Sea.</title>
        <authorList>
            <person name="Castillo D."/>
            <person name="Vandieken V."/>
            <person name="Chiang O."/>
            <person name="Middelboe M."/>
        </authorList>
    </citation>
    <scope>NUCLEOTIDE SEQUENCE [LARGE SCALE GENOMIC DNA]</scope>
    <source>
        <strain evidence="8 9">60.27F</strain>
    </source>
</reference>
<evidence type="ECO:0000313" key="9">
    <source>
        <dbReference type="Proteomes" id="UP000236449"/>
    </source>
</evidence>
<dbReference type="GO" id="GO:0016682">
    <property type="term" value="F:oxidoreductase activity, acting on diphenols and related substances as donors, oxygen as acceptor"/>
    <property type="evidence" value="ECO:0007669"/>
    <property type="project" value="TreeGrafter"/>
</dbReference>
<feature type="transmembrane region" description="Helical" evidence="7">
    <location>
        <begin position="260"/>
        <end position="282"/>
    </location>
</feature>
<dbReference type="Proteomes" id="UP000236449">
    <property type="component" value="Unassembled WGS sequence"/>
</dbReference>
<dbReference type="EMBL" id="POSK01000003">
    <property type="protein sequence ID" value="PNI05627.1"/>
    <property type="molecule type" value="Genomic_DNA"/>
</dbReference>
<protein>
    <submittedName>
        <fullName evidence="8">Cytochrome d ubiquinol oxidase subunit II</fullName>
    </submittedName>
</protein>
<evidence type="ECO:0000256" key="1">
    <source>
        <dbReference type="ARBA" id="ARBA00004651"/>
    </source>
</evidence>
<evidence type="ECO:0000313" key="8">
    <source>
        <dbReference type="EMBL" id="PNI05627.1"/>
    </source>
</evidence>
<evidence type="ECO:0000256" key="3">
    <source>
        <dbReference type="ARBA" id="ARBA00022475"/>
    </source>
</evidence>
<dbReference type="GO" id="GO:0019646">
    <property type="term" value="P:aerobic electron transport chain"/>
    <property type="evidence" value="ECO:0007669"/>
    <property type="project" value="TreeGrafter"/>
</dbReference>
<dbReference type="GO" id="GO:0005886">
    <property type="term" value="C:plasma membrane"/>
    <property type="evidence" value="ECO:0007669"/>
    <property type="project" value="UniProtKB-SubCell"/>
</dbReference>
<name>A0A2J8I520_VIBDI</name>
<feature type="transmembrane region" description="Helical" evidence="7">
    <location>
        <begin position="82"/>
        <end position="100"/>
    </location>
</feature>
<comment type="similarity">
    <text evidence="2">Belongs to the cytochrome ubiquinol oxidase subunit 2 family.</text>
</comment>
<dbReference type="OrthoDB" id="9776710at2"/>
<feature type="transmembrane region" description="Helical" evidence="7">
    <location>
        <begin position="155"/>
        <end position="179"/>
    </location>
</feature>
<feature type="transmembrane region" description="Helical" evidence="7">
    <location>
        <begin position="6"/>
        <end position="37"/>
    </location>
</feature>
<dbReference type="NCBIfam" id="TIGR00203">
    <property type="entry name" value="cydB"/>
    <property type="match status" value="1"/>
</dbReference>
<dbReference type="PANTHER" id="PTHR43141">
    <property type="entry name" value="CYTOCHROME BD2 SUBUNIT II"/>
    <property type="match status" value="1"/>
</dbReference>
<feature type="transmembrane region" description="Helical" evidence="7">
    <location>
        <begin position="199"/>
        <end position="217"/>
    </location>
</feature>
<accession>A0A2J8I520</accession>
<feature type="transmembrane region" description="Helical" evidence="7">
    <location>
        <begin position="302"/>
        <end position="324"/>
    </location>
</feature>
<dbReference type="GO" id="GO:0009055">
    <property type="term" value="F:electron transfer activity"/>
    <property type="evidence" value="ECO:0007669"/>
    <property type="project" value="TreeGrafter"/>
</dbReference>
<evidence type="ECO:0000256" key="6">
    <source>
        <dbReference type="ARBA" id="ARBA00023136"/>
    </source>
</evidence>
<dbReference type="InterPro" id="IPR003317">
    <property type="entry name" value="Cyt-d_oxidase_su2"/>
</dbReference>
<dbReference type="AlphaFoldDB" id="A0A2J8I520"/>
<organism evidence="8 9">
    <name type="scientific">Vibrio diazotrophicus</name>
    <dbReference type="NCBI Taxonomy" id="685"/>
    <lineage>
        <taxon>Bacteria</taxon>
        <taxon>Pseudomonadati</taxon>
        <taxon>Pseudomonadota</taxon>
        <taxon>Gammaproteobacteria</taxon>
        <taxon>Vibrionales</taxon>
        <taxon>Vibrionaceae</taxon>
        <taxon>Vibrio</taxon>
    </lineage>
</organism>
<dbReference type="PANTHER" id="PTHR43141:SF4">
    <property type="entry name" value="CYTOCHROME BD2 SUBUNIT II"/>
    <property type="match status" value="1"/>
</dbReference>
<comment type="caution">
    <text evidence="8">The sequence shown here is derived from an EMBL/GenBank/DDBJ whole genome shotgun (WGS) entry which is preliminary data.</text>
</comment>
<evidence type="ECO:0000256" key="7">
    <source>
        <dbReference type="SAM" id="Phobius"/>
    </source>
</evidence>
<keyword evidence="5 7" id="KW-1133">Transmembrane helix</keyword>
<proteinExistence type="inferred from homology"/>
<keyword evidence="3" id="KW-1003">Cell membrane</keyword>
<sequence length="335" mass="37558">MHFDLSVIWFAIIVFATLMYIVMDGFDLGIGILMPFIKNEKHKDVMVNTVAPVWDGNETWIVLGGAALFGAFPLAYSVIIEALTVPLTLMLVALIFRGVAFEFRFKALENHLKFWDRSFMLGSIFTTFFQGIVVGAVIQGFNVENRTFVGGQLDWIAPFPLFCGFALIATYALLGSTWLIMKTEGELQQSMFRFANKTLLIMVAALIIISAWTPIAFPFVAERWFSIPNLYYLLPVPVITALACLKITNSLKKRRERSPFIMALIIVILGFAGLGISIWPNIVPPSISIWDAASPEISQSFMLFGAVLILPVILAYTFWSYYVFSGKVKEGESYH</sequence>
<keyword evidence="4 7" id="KW-0812">Transmembrane</keyword>
<feature type="transmembrane region" description="Helical" evidence="7">
    <location>
        <begin position="121"/>
        <end position="143"/>
    </location>
</feature>
<keyword evidence="6 7" id="KW-0472">Membrane</keyword>